<name>A0ABP4U3N5_9ACTN</name>
<dbReference type="EMBL" id="BAAANF010000017">
    <property type="protein sequence ID" value="GAA1697999.1"/>
    <property type="molecule type" value="Genomic_DNA"/>
</dbReference>
<feature type="compositionally biased region" description="Low complexity" evidence="1">
    <location>
        <begin position="468"/>
        <end position="489"/>
    </location>
</feature>
<protein>
    <recommendedName>
        <fullName evidence="4">SCP domain-containing protein</fullName>
    </recommendedName>
</protein>
<feature type="region of interest" description="Disordered" evidence="1">
    <location>
        <begin position="413"/>
        <end position="525"/>
    </location>
</feature>
<feature type="compositionally biased region" description="Polar residues" evidence="1">
    <location>
        <begin position="197"/>
        <end position="217"/>
    </location>
</feature>
<feature type="compositionally biased region" description="Low complexity" evidence="1">
    <location>
        <begin position="496"/>
        <end position="506"/>
    </location>
</feature>
<feature type="compositionally biased region" description="Polar residues" evidence="1">
    <location>
        <begin position="54"/>
        <end position="63"/>
    </location>
</feature>
<accession>A0ABP4U3N5</accession>
<feature type="compositionally biased region" description="Polar residues" evidence="1">
    <location>
        <begin position="114"/>
        <end position="131"/>
    </location>
</feature>
<evidence type="ECO:0000313" key="2">
    <source>
        <dbReference type="EMBL" id="GAA1697999.1"/>
    </source>
</evidence>
<feature type="compositionally biased region" description="Pro residues" evidence="1">
    <location>
        <begin position="26"/>
        <end position="40"/>
    </location>
</feature>
<feature type="compositionally biased region" description="Basic residues" evidence="1">
    <location>
        <begin position="10"/>
        <end position="21"/>
    </location>
</feature>
<feature type="compositionally biased region" description="Low complexity" evidence="1">
    <location>
        <begin position="567"/>
        <end position="581"/>
    </location>
</feature>
<feature type="compositionally biased region" description="Polar residues" evidence="1">
    <location>
        <begin position="256"/>
        <end position="271"/>
    </location>
</feature>
<feature type="compositionally biased region" description="Low complexity" evidence="1">
    <location>
        <begin position="427"/>
        <end position="436"/>
    </location>
</feature>
<dbReference type="Proteomes" id="UP001500280">
    <property type="component" value="Unassembled WGS sequence"/>
</dbReference>
<evidence type="ECO:0000256" key="1">
    <source>
        <dbReference type="SAM" id="MobiDB-lite"/>
    </source>
</evidence>
<comment type="caution">
    <text evidence="2">The sequence shown here is derived from an EMBL/GenBank/DDBJ whole genome shotgun (WGS) entry which is preliminary data.</text>
</comment>
<feature type="compositionally biased region" description="Pro residues" evidence="1">
    <location>
        <begin position="507"/>
        <end position="519"/>
    </location>
</feature>
<feature type="compositionally biased region" description="Polar residues" evidence="1">
    <location>
        <begin position="286"/>
        <end position="302"/>
    </location>
</feature>
<feature type="compositionally biased region" description="Low complexity" evidence="1">
    <location>
        <begin position="175"/>
        <end position="187"/>
    </location>
</feature>
<evidence type="ECO:0000313" key="3">
    <source>
        <dbReference type="Proteomes" id="UP001500280"/>
    </source>
</evidence>
<feature type="compositionally biased region" description="Pro residues" evidence="1">
    <location>
        <begin position="437"/>
        <end position="453"/>
    </location>
</feature>
<feature type="region of interest" description="Disordered" evidence="1">
    <location>
        <begin position="1"/>
        <end position="380"/>
    </location>
</feature>
<sequence>MSSDSGSGRQKPRRKATRARGSRPNAPEPAPTPPPEPPRYAPRGGESPFWANAQPRTDSQAWADTQAHLEARTRTDSTPQYAPRGGDAFSGSSRLGSDDAFAGPTRSGAGSEPLGTSTADSTSSRGWVTQSAAPTPAPAPEPAPTRRSRQSTPAEDLAGLGAWATTPPEPPRATPAPTASTWSESASLGSPRIESTPAASPTPSRLDSTPTASTWSETARAASDPLGSTSAASGRIGSAPTASTWSETAPAASGRLDSTPTASAWSETAPTASGRLGSPAGLDSASAGSVGTESTRLGSASGSEGFESTAAASSSYVQPPVAAVADPRTARGTTELSGPRTAAIRESKAAANRRPRQAADSTAVDADGHPVSRTARGAGSKRRPFIAVAAVLLVITPISWLLLHQPQNDEADASLPIGTRTDDSYATPSTIPVDDPTVPPKKPTATPTAPPTGTPTASTTPTAPPTSGPTNTPTTVPTDNPTSTATTVPTNPPTSQPTTTPTGKPTKTPPPPPPPPPPAADGDMTNDEIQLFNQIDSARKSKGCAPLEQDAPVTYGARSDAQSRSKSGNVNASGSSMSAAGGDNWSSNDAFNQMMAQSKGTLLNCGLRTLGVGRGTYKYCTSVDLLGLCIGKRVTRVGWVADFN</sequence>
<keyword evidence="3" id="KW-1185">Reference proteome</keyword>
<evidence type="ECO:0008006" key="4">
    <source>
        <dbReference type="Google" id="ProtNLM"/>
    </source>
</evidence>
<reference evidence="3" key="1">
    <citation type="journal article" date="2019" name="Int. J. Syst. Evol. Microbiol.">
        <title>The Global Catalogue of Microorganisms (GCM) 10K type strain sequencing project: providing services to taxonomists for standard genome sequencing and annotation.</title>
        <authorList>
            <consortium name="The Broad Institute Genomics Platform"/>
            <consortium name="The Broad Institute Genome Sequencing Center for Infectious Disease"/>
            <person name="Wu L."/>
            <person name="Ma J."/>
        </authorList>
    </citation>
    <scope>NUCLEOTIDE SEQUENCE [LARGE SCALE GENOMIC DNA]</scope>
    <source>
        <strain evidence="3">JCM 14307</strain>
    </source>
</reference>
<proteinExistence type="predicted"/>
<gene>
    <name evidence="2" type="ORF">GCM10009745_50350</name>
</gene>
<organism evidence="2 3">
    <name type="scientific">Kribbella yunnanensis</name>
    <dbReference type="NCBI Taxonomy" id="190194"/>
    <lineage>
        <taxon>Bacteria</taxon>
        <taxon>Bacillati</taxon>
        <taxon>Actinomycetota</taxon>
        <taxon>Actinomycetes</taxon>
        <taxon>Propionibacteriales</taxon>
        <taxon>Kribbellaceae</taxon>
        <taxon>Kribbella</taxon>
    </lineage>
</organism>
<feature type="region of interest" description="Disordered" evidence="1">
    <location>
        <begin position="541"/>
        <end position="581"/>
    </location>
</feature>